<geneLocation type="mitochondrion" evidence="13"/>
<dbReference type="CTD" id="4508"/>
<reference evidence="13" key="2">
    <citation type="submission" date="2017-11" db="EMBL/GenBank/DDBJ databases">
        <title>Complete mitochondrial genome of Trichobilharzia szidati.</title>
        <authorList>
            <person name="Hu Y."/>
            <person name="Zhu Y."/>
            <person name="Lan D."/>
            <person name="Pang H."/>
            <person name="Hu X."/>
        </authorList>
    </citation>
    <scope>NUCLEOTIDE SEQUENCE</scope>
</reference>
<evidence type="ECO:0000256" key="5">
    <source>
        <dbReference type="ARBA" id="ARBA00022692"/>
    </source>
</evidence>
<comment type="subcellular location">
    <subcellularLocation>
        <location evidence="1">Membrane</location>
        <topology evidence="1">Multi-pass membrane protein</topology>
    </subcellularLocation>
</comment>
<dbReference type="GO" id="GO:1902600">
    <property type="term" value="P:proton transmembrane transport"/>
    <property type="evidence" value="ECO:0007669"/>
    <property type="project" value="UniProtKB-KW"/>
</dbReference>
<dbReference type="GO" id="GO:0006754">
    <property type="term" value="P:ATP biosynthetic process"/>
    <property type="evidence" value="ECO:0007669"/>
    <property type="project" value="UniProtKB-KW"/>
</dbReference>
<name>A0A2R4QI82_9TREM</name>
<dbReference type="GO" id="GO:0045259">
    <property type="term" value="C:proton-transporting ATP synthase complex"/>
    <property type="evidence" value="ECO:0007669"/>
    <property type="project" value="UniProtKB-KW"/>
</dbReference>
<gene>
    <name evidence="13" type="primary">ATP6</name>
    <name evidence="12" type="synonym">atp6</name>
</gene>
<sequence>MFILWISSLFRLFSSIFSIVALEPLLMFIMFALLVAFLVMRCGYIYGMLGYVVYLLLVVLPLFLSLFFCRLTFSFRSFFSNFVPLGSPLWISPFVSLAELISYVVRPAVLLFRPFINLSVGAYGGLAVGGLCFSLGWGLLAFMILLFVYEVFVAVMHWFIVREILSFSVDH</sequence>
<evidence type="ECO:0000256" key="6">
    <source>
        <dbReference type="ARBA" id="ARBA00022781"/>
    </source>
</evidence>
<feature type="transmembrane region" description="Helical" evidence="11">
    <location>
        <begin position="115"/>
        <end position="136"/>
    </location>
</feature>
<accession>A0A2R4QI82</accession>
<evidence type="ECO:0000256" key="9">
    <source>
        <dbReference type="ARBA" id="ARBA00023136"/>
    </source>
</evidence>
<evidence type="ECO:0000256" key="3">
    <source>
        <dbReference type="ARBA" id="ARBA00022448"/>
    </source>
</evidence>
<feature type="transmembrane region" description="Helical" evidence="11">
    <location>
        <begin position="51"/>
        <end position="73"/>
    </location>
</feature>
<protein>
    <submittedName>
        <fullName evidence="13">ATP synthase F0 subunit 6</fullName>
    </submittedName>
</protein>
<dbReference type="Gene3D" id="1.20.120.220">
    <property type="entry name" value="ATP synthase, F0 complex, subunit A"/>
    <property type="match status" value="1"/>
</dbReference>
<evidence type="ECO:0000256" key="10">
    <source>
        <dbReference type="ARBA" id="ARBA00023310"/>
    </source>
</evidence>
<evidence type="ECO:0000256" key="11">
    <source>
        <dbReference type="SAM" id="Phobius"/>
    </source>
</evidence>
<dbReference type="AlphaFoldDB" id="A0A2R4QI82"/>
<proteinExistence type="inferred from homology"/>
<evidence type="ECO:0000256" key="4">
    <source>
        <dbReference type="ARBA" id="ARBA00022547"/>
    </source>
</evidence>
<keyword evidence="9 11" id="KW-0472">Membrane</keyword>
<feature type="transmembrane region" description="Helical" evidence="11">
    <location>
        <begin position="85"/>
        <end position="103"/>
    </location>
</feature>
<keyword evidence="8" id="KW-0406">Ion transport</keyword>
<keyword evidence="5 11" id="KW-0812">Transmembrane</keyword>
<dbReference type="GeneID" id="35116119"/>
<dbReference type="EMBL" id="MG570047">
    <property type="protein sequence ID" value="AVY52163.1"/>
    <property type="molecule type" value="Genomic_DNA"/>
</dbReference>
<evidence type="ECO:0000313" key="13">
    <source>
        <dbReference type="EMBL" id="AVY52163.1"/>
    </source>
</evidence>
<keyword evidence="6" id="KW-0375">Hydrogen ion transport</keyword>
<keyword evidence="13" id="KW-0496">Mitochondrion</keyword>
<comment type="similarity">
    <text evidence="2">Belongs to the ATPase A chain family.</text>
</comment>
<keyword evidence="4" id="KW-0138">CF(0)</keyword>
<dbReference type="InterPro" id="IPR035908">
    <property type="entry name" value="F0_ATP_A_sf"/>
</dbReference>
<evidence type="ECO:0000256" key="8">
    <source>
        <dbReference type="ARBA" id="ARBA00023065"/>
    </source>
</evidence>
<feature type="transmembrane region" description="Helical" evidence="11">
    <location>
        <begin position="142"/>
        <end position="161"/>
    </location>
</feature>
<dbReference type="SUPFAM" id="SSF81336">
    <property type="entry name" value="F1F0 ATP synthase subunit A"/>
    <property type="match status" value="1"/>
</dbReference>
<dbReference type="EMBL" id="MF136777">
    <property type="protein sequence ID" value="ATV95729.1"/>
    <property type="molecule type" value="Genomic_DNA"/>
</dbReference>
<reference evidence="12" key="1">
    <citation type="journal article" date="2017" name="Mitochondrial DNA Part B Resour">
        <title>The complete mitochondrial genome of the causative agent of the human cercarial dermatitis, the visceral bird schistosome species Trichobilharzia szidati (platyhelminthes: Trematoda: Schistosomatidae).</title>
        <authorList>
            <person name="Semyenova S.K."/>
            <person name="Chrisanfova G.G."/>
            <person name="Mozharovskaya L.V."/>
            <person name="Guliaev A.S."/>
            <person name="Ryskov A.P."/>
        </authorList>
    </citation>
    <scope>NUCLEOTIDE SEQUENCE</scope>
</reference>
<organism evidence="13">
    <name type="scientific">Trichobilharzia szidati</name>
    <dbReference type="NCBI Taxonomy" id="157070"/>
    <lineage>
        <taxon>Eukaryota</taxon>
        <taxon>Metazoa</taxon>
        <taxon>Spiralia</taxon>
        <taxon>Lophotrochozoa</taxon>
        <taxon>Platyhelminthes</taxon>
        <taxon>Trematoda</taxon>
        <taxon>Digenea</taxon>
        <taxon>Strigeidida</taxon>
        <taxon>Schistosomatoidea</taxon>
        <taxon>Schistosomatidae</taxon>
        <taxon>Trichobilharzia</taxon>
    </lineage>
</organism>
<keyword evidence="10" id="KW-0066">ATP synthesis</keyword>
<feature type="transmembrane region" description="Helical" evidence="11">
    <location>
        <begin position="12"/>
        <end position="39"/>
    </location>
</feature>
<evidence type="ECO:0000256" key="2">
    <source>
        <dbReference type="ARBA" id="ARBA00006810"/>
    </source>
</evidence>
<evidence type="ECO:0000313" key="12">
    <source>
        <dbReference type="EMBL" id="ATV95729.1"/>
    </source>
</evidence>
<evidence type="ECO:0000256" key="7">
    <source>
        <dbReference type="ARBA" id="ARBA00022989"/>
    </source>
</evidence>
<keyword evidence="3" id="KW-0813">Transport</keyword>
<evidence type="ECO:0000256" key="1">
    <source>
        <dbReference type="ARBA" id="ARBA00004141"/>
    </source>
</evidence>
<keyword evidence="7 11" id="KW-1133">Transmembrane helix</keyword>
<dbReference type="RefSeq" id="YP_009445125.1">
    <property type="nucleotide sequence ID" value="NC_036411.1"/>
</dbReference>